<organism evidence="2 3">
    <name type="scientific">Mycobacterium asiaticum</name>
    <dbReference type="NCBI Taxonomy" id="1790"/>
    <lineage>
        <taxon>Bacteria</taxon>
        <taxon>Bacillati</taxon>
        <taxon>Actinomycetota</taxon>
        <taxon>Actinomycetes</taxon>
        <taxon>Mycobacteriales</taxon>
        <taxon>Mycobacteriaceae</taxon>
        <taxon>Mycobacterium</taxon>
    </lineage>
</organism>
<proteinExistence type="predicted"/>
<keyword evidence="3" id="KW-1185">Reference proteome</keyword>
<comment type="caution">
    <text evidence="2">The sequence shown here is derived from an EMBL/GenBank/DDBJ whole genome shotgun (WGS) entry which is preliminary data.</text>
</comment>
<dbReference type="Gene3D" id="1.10.540.10">
    <property type="entry name" value="Acyl-CoA dehydrogenase/oxidase, N-terminal domain"/>
    <property type="match status" value="1"/>
</dbReference>
<sequence length="107" mass="11397">MDFTSTEEQETISKMAREFFDRRATPERLTDSEAGDVRYDEALRKELASVDLLGTASPESVGGSCVSGHGFVELGVLPAEIGWGVASLGSATQQLAHLGATYPKGHP</sequence>
<name>A0A1A3N1X0_MYCAS</name>
<dbReference type="Pfam" id="PF02771">
    <property type="entry name" value="Acyl-CoA_dh_N"/>
    <property type="match status" value="1"/>
</dbReference>
<protein>
    <recommendedName>
        <fullName evidence="1">Acyl-CoA dehydrogenase/oxidase N-terminal domain-containing protein</fullName>
    </recommendedName>
</protein>
<dbReference type="Proteomes" id="UP000093629">
    <property type="component" value="Unassembled WGS sequence"/>
</dbReference>
<gene>
    <name evidence="2" type="ORF">A5636_04305</name>
</gene>
<dbReference type="OrthoDB" id="4319499at2"/>
<reference evidence="2 3" key="1">
    <citation type="submission" date="2016-06" db="EMBL/GenBank/DDBJ databases">
        <authorList>
            <person name="Kjaerup R.B."/>
            <person name="Dalgaard T.S."/>
            <person name="Juul-Madsen H.R."/>
        </authorList>
    </citation>
    <scope>NUCLEOTIDE SEQUENCE [LARGE SCALE GENOMIC DNA]</scope>
    <source>
        <strain evidence="2 3">1245139.5</strain>
    </source>
</reference>
<dbReference type="AlphaFoldDB" id="A0A1A3N1X0"/>
<dbReference type="GO" id="GO:0016627">
    <property type="term" value="F:oxidoreductase activity, acting on the CH-CH group of donors"/>
    <property type="evidence" value="ECO:0007669"/>
    <property type="project" value="InterPro"/>
</dbReference>
<dbReference type="InterPro" id="IPR037069">
    <property type="entry name" value="AcylCoA_DH/ox_N_sf"/>
</dbReference>
<dbReference type="GO" id="GO:0050660">
    <property type="term" value="F:flavin adenine dinucleotide binding"/>
    <property type="evidence" value="ECO:0007669"/>
    <property type="project" value="InterPro"/>
</dbReference>
<dbReference type="SUPFAM" id="SSF56645">
    <property type="entry name" value="Acyl-CoA dehydrogenase NM domain-like"/>
    <property type="match status" value="1"/>
</dbReference>
<dbReference type="InterPro" id="IPR013786">
    <property type="entry name" value="AcylCoA_DH/ox_N"/>
</dbReference>
<feature type="domain" description="Acyl-CoA dehydrogenase/oxidase N-terminal" evidence="1">
    <location>
        <begin position="6"/>
        <end position="94"/>
    </location>
</feature>
<evidence type="ECO:0000259" key="1">
    <source>
        <dbReference type="Pfam" id="PF02771"/>
    </source>
</evidence>
<evidence type="ECO:0000313" key="3">
    <source>
        <dbReference type="Proteomes" id="UP000093629"/>
    </source>
</evidence>
<dbReference type="EMBL" id="LZLQ01000071">
    <property type="protein sequence ID" value="OBK16138.1"/>
    <property type="molecule type" value="Genomic_DNA"/>
</dbReference>
<accession>A0A1A3N1X0</accession>
<evidence type="ECO:0000313" key="2">
    <source>
        <dbReference type="EMBL" id="OBK16138.1"/>
    </source>
</evidence>
<dbReference type="InterPro" id="IPR009100">
    <property type="entry name" value="AcylCoA_DH/oxidase_NM_dom_sf"/>
</dbReference>